<dbReference type="PANTHER" id="PTHR42932:SF1">
    <property type="entry name" value="GENERAL STRESS PROTEIN 20U"/>
    <property type="match status" value="1"/>
</dbReference>
<dbReference type="RefSeq" id="WP_101807741.1">
    <property type="nucleotide sequence ID" value="NZ_NFEZ01000002.1"/>
</dbReference>
<evidence type="ECO:0000256" key="1">
    <source>
        <dbReference type="ARBA" id="ARBA00009497"/>
    </source>
</evidence>
<reference evidence="4 5" key="1">
    <citation type="submission" date="2017-05" db="EMBL/GenBank/DDBJ databases">
        <title>Functional genome analysis of Paenibacillus pasadenensis strain R16: insights on endophytic life style and antifungal activity.</title>
        <authorList>
            <person name="Passera A."/>
            <person name="Marcolungo L."/>
            <person name="Casati P."/>
            <person name="Brasca M."/>
            <person name="Quaglino F."/>
            <person name="Delledonne M."/>
        </authorList>
    </citation>
    <scope>NUCLEOTIDE SEQUENCE [LARGE SCALE GENOMIC DNA]</scope>
    <source>
        <strain evidence="4 5">R16</strain>
    </source>
</reference>
<dbReference type="InterPro" id="IPR002177">
    <property type="entry name" value="DPS_DNA-bd"/>
</dbReference>
<keyword evidence="4" id="KW-0238">DNA-binding</keyword>
<evidence type="ECO:0000313" key="4">
    <source>
        <dbReference type="EMBL" id="PLT47806.1"/>
    </source>
</evidence>
<dbReference type="GO" id="GO:0008199">
    <property type="term" value="F:ferric iron binding"/>
    <property type="evidence" value="ECO:0007669"/>
    <property type="project" value="InterPro"/>
</dbReference>
<dbReference type="Proteomes" id="UP000234789">
    <property type="component" value="Unassembled WGS sequence"/>
</dbReference>
<dbReference type="GO" id="GO:0004322">
    <property type="term" value="F:ferroxidase activity"/>
    <property type="evidence" value="ECO:0007669"/>
    <property type="project" value="UniProtKB-EC"/>
</dbReference>
<dbReference type="PROSITE" id="PS00818">
    <property type="entry name" value="DPS_1"/>
    <property type="match status" value="1"/>
</dbReference>
<dbReference type="InterPro" id="IPR023188">
    <property type="entry name" value="DPS_DNA-bd_CS"/>
</dbReference>
<dbReference type="PRINTS" id="PR01346">
    <property type="entry name" value="HELNAPAPROT"/>
</dbReference>
<dbReference type="InterPro" id="IPR012347">
    <property type="entry name" value="Ferritin-like"/>
</dbReference>
<dbReference type="CDD" id="cd01043">
    <property type="entry name" value="DPS"/>
    <property type="match status" value="1"/>
</dbReference>
<evidence type="ECO:0000259" key="3">
    <source>
        <dbReference type="Pfam" id="PF00210"/>
    </source>
</evidence>
<dbReference type="InterPro" id="IPR008331">
    <property type="entry name" value="Ferritin_DPS_dom"/>
</dbReference>
<dbReference type="Pfam" id="PF00210">
    <property type="entry name" value="Ferritin"/>
    <property type="match status" value="1"/>
</dbReference>
<accession>A0A2N5NBT9</accession>
<dbReference type="Gene3D" id="1.20.1260.10">
    <property type="match status" value="1"/>
</dbReference>
<comment type="caution">
    <text evidence="4">The sequence shown here is derived from an EMBL/GenBank/DDBJ whole genome shotgun (WGS) entry which is preliminary data.</text>
</comment>
<feature type="domain" description="Ferritin/DPS" evidence="3">
    <location>
        <begin position="16"/>
        <end position="152"/>
    </location>
</feature>
<gene>
    <name evidence="4" type="ORF">B8V81_0713</name>
</gene>
<proteinExistence type="inferred from homology"/>
<evidence type="ECO:0000256" key="2">
    <source>
        <dbReference type="RuleBase" id="RU003875"/>
    </source>
</evidence>
<dbReference type="PIRSF" id="PIRSF005900">
    <property type="entry name" value="Dps"/>
    <property type="match status" value="1"/>
</dbReference>
<name>A0A2N5NBT9_9BACL</name>
<dbReference type="PANTHER" id="PTHR42932">
    <property type="entry name" value="GENERAL STRESS PROTEIN 20U"/>
    <property type="match status" value="1"/>
</dbReference>
<dbReference type="AlphaFoldDB" id="A0A2N5NBT9"/>
<dbReference type="SUPFAM" id="SSF47240">
    <property type="entry name" value="Ferritin-like"/>
    <property type="match status" value="1"/>
</dbReference>
<keyword evidence="4" id="KW-0560">Oxidoreductase</keyword>
<organism evidence="4 5">
    <name type="scientific">Paenibacillus pasadenensis</name>
    <dbReference type="NCBI Taxonomy" id="217090"/>
    <lineage>
        <taxon>Bacteria</taxon>
        <taxon>Bacillati</taxon>
        <taxon>Bacillota</taxon>
        <taxon>Bacilli</taxon>
        <taxon>Bacillales</taxon>
        <taxon>Paenibacillaceae</taxon>
        <taxon>Paenibacillus</taxon>
    </lineage>
</organism>
<comment type="similarity">
    <text evidence="1 2">Belongs to the Dps family.</text>
</comment>
<dbReference type="EC" id="1.16.3.1" evidence="4"/>
<dbReference type="InterPro" id="IPR009078">
    <property type="entry name" value="Ferritin-like_SF"/>
</dbReference>
<dbReference type="EMBL" id="NFEZ01000002">
    <property type="protein sequence ID" value="PLT47806.1"/>
    <property type="molecule type" value="Genomic_DNA"/>
</dbReference>
<sequence length="155" mass="16864">MTQTNTKAVDAAAVHAALNLQLANWSVLYAKLHQFHWLVKGPHFFTLHVKFEELYREAAARVDELAERVLATGGRPLSTMREFLAAATLQEGSGDESAIEMVRSVASDYRTLAQELGQAIADAEGAGDDATADLLLGIHESIEKHAWMLDAFASA</sequence>
<protein>
    <submittedName>
        <fullName evidence="4">Non-specific DNA-binding protein Dps</fullName>
        <ecNumber evidence="4">1.16.3.1</ecNumber>
    </submittedName>
</protein>
<evidence type="ECO:0000313" key="5">
    <source>
        <dbReference type="Proteomes" id="UP000234789"/>
    </source>
</evidence>
<keyword evidence="5" id="KW-1185">Reference proteome</keyword>
<dbReference type="GO" id="GO:0003677">
    <property type="term" value="F:DNA binding"/>
    <property type="evidence" value="ECO:0007669"/>
    <property type="project" value="UniProtKB-KW"/>
</dbReference>